<evidence type="ECO:0000313" key="12">
    <source>
        <dbReference type="Proteomes" id="UP000092600"/>
    </source>
</evidence>
<reference evidence="11 12" key="1">
    <citation type="journal article" date="2016" name="DNA Res.">
        <title>The draft genome of MD-2 pineapple using hybrid error correction of long reads.</title>
        <authorList>
            <person name="Redwan R.M."/>
            <person name="Saidin A."/>
            <person name="Kumar S.V."/>
        </authorList>
    </citation>
    <scope>NUCLEOTIDE SEQUENCE [LARGE SCALE GENOMIC DNA]</scope>
    <source>
        <strain evidence="12">cv. MD2</strain>
        <tissue evidence="11">Leaf</tissue>
    </source>
</reference>
<evidence type="ECO:0000259" key="10">
    <source>
        <dbReference type="SMART" id="SM00848"/>
    </source>
</evidence>
<protein>
    <submittedName>
        <fullName evidence="11">Fruit bromelain</fullName>
    </submittedName>
</protein>
<dbReference type="PROSITE" id="PS00640">
    <property type="entry name" value="THIOL_PROTEASE_ASN"/>
    <property type="match status" value="2"/>
</dbReference>
<keyword evidence="4" id="KW-0378">Hydrolase</keyword>
<evidence type="ECO:0000256" key="1">
    <source>
        <dbReference type="ARBA" id="ARBA00008455"/>
    </source>
</evidence>
<evidence type="ECO:0000256" key="6">
    <source>
        <dbReference type="ARBA" id="ARBA00023145"/>
    </source>
</evidence>
<dbReference type="AlphaFoldDB" id="A0A199VJ20"/>
<dbReference type="GO" id="GO:0008234">
    <property type="term" value="F:cysteine-type peptidase activity"/>
    <property type="evidence" value="ECO:0007669"/>
    <property type="project" value="UniProtKB-KW"/>
</dbReference>
<proteinExistence type="inferred from homology"/>
<comment type="caution">
    <text evidence="11">The sequence shown here is derived from an EMBL/GenBank/DDBJ whole genome shotgun (WGS) entry which is preliminary data.</text>
</comment>
<keyword evidence="3 8" id="KW-0732">Signal</keyword>
<dbReference type="SMART" id="SM00848">
    <property type="entry name" value="Inhibitor_I29"/>
    <property type="match status" value="2"/>
</dbReference>
<dbReference type="SUPFAM" id="SSF54001">
    <property type="entry name" value="Cysteine proteinases"/>
    <property type="match status" value="2"/>
</dbReference>
<dbReference type="InterPro" id="IPR013128">
    <property type="entry name" value="Peptidase_C1A"/>
</dbReference>
<organism evidence="11 12">
    <name type="scientific">Ananas comosus</name>
    <name type="common">Pineapple</name>
    <name type="synonym">Ananas ananas</name>
    <dbReference type="NCBI Taxonomy" id="4615"/>
    <lineage>
        <taxon>Eukaryota</taxon>
        <taxon>Viridiplantae</taxon>
        <taxon>Streptophyta</taxon>
        <taxon>Embryophyta</taxon>
        <taxon>Tracheophyta</taxon>
        <taxon>Spermatophyta</taxon>
        <taxon>Magnoliopsida</taxon>
        <taxon>Liliopsida</taxon>
        <taxon>Poales</taxon>
        <taxon>Bromeliaceae</taxon>
        <taxon>Bromelioideae</taxon>
        <taxon>Ananas</taxon>
    </lineage>
</organism>
<dbReference type="GO" id="GO:0006508">
    <property type="term" value="P:proteolysis"/>
    <property type="evidence" value="ECO:0007669"/>
    <property type="project" value="UniProtKB-KW"/>
</dbReference>
<feature type="domain" description="Peptidase C1A papain C-terminal" evidence="9">
    <location>
        <begin position="121"/>
        <end position="325"/>
    </location>
</feature>
<keyword evidence="2" id="KW-0645">Protease</keyword>
<keyword evidence="7" id="KW-1015">Disulfide bond</keyword>
<dbReference type="Pfam" id="PF08246">
    <property type="entry name" value="Inhibitor_I29"/>
    <property type="match status" value="2"/>
</dbReference>
<evidence type="ECO:0000256" key="4">
    <source>
        <dbReference type="ARBA" id="ARBA00022801"/>
    </source>
</evidence>
<feature type="domain" description="Cathepsin propeptide inhibitor" evidence="10">
    <location>
        <begin position="37"/>
        <end position="94"/>
    </location>
</feature>
<dbReference type="Gene3D" id="3.90.70.10">
    <property type="entry name" value="Cysteine proteinases"/>
    <property type="match status" value="2"/>
</dbReference>
<feature type="signal peptide" evidence="8">
    <location>
        <begin position="1"/>
        <end position="25"/>
    </location>
</feature>
<dbReference type="InterPro" id="IPR038765">
    <property type="entry name" value="Papain-like_cys_pep_sf"/>
</dbReference>
<dbReference type="PANTHER" id="PTHR12411">
    <property type="entry name" value="CYSTEINE PROTEASE FAMILY C1-RELATED"/>
    <property type="match status" value="1"/>
</dbReference>
<dbReference type="InterPro" id="IPR025661">
    <property type="entry name" value="Pept_asp_AS"/>
</dbReference>
<feature type="chain" id="PRO_5008285911" evidence="8">
    <location>
        <begin position="26"/>
        <end position="666"/>
    </location>
</feature>
<keyword evidence="6" id="KW-0865">Zymogen</keyword>
<evidence type="ECO:0000256" key="5">
    <source>
        <dbReference type="ARBA" id="ARBA00022807"/>
    </source>
</evidence>
<evidence type="ECO:0000256" key="8">
    <source>
        <dbReference type="SAM" id="SignalP"/>
    </source>
</evidence>
<dbReference type="InterPro" id="IPR013201">
    <property type="entry name" value="Prot_inhib_I29"/>
</dbReference>
<comment type="similarity">
    <text evidence="1">Belongs to the peptidase C1 family.</text>
</comment>
<keyword evidence="5" id="KW-0788">Thiol protease</keyword>
<dbReference type="SMART" id="SM00645">
    <property type="entry name" value="Pept_C1"/>
    <property type="match status" value="2"/>
</dbReference>
<dbReference type="InterPro" id="IPR000668">
    <property type="entry name" value="Peptidase_C1A_C"/>
</dbReference>
<evidence type="ECO:0000313" key="11">
    <source>
        <dbReference type="EMBL" id="OAY76881.1"/>
    </source>
</evidence>
<dbReference type="Proteomes" id="UP000092600">
    <property type="component" value="Unassembled WGS sequence"/>
</dbReference>
<sequence>MVYSFHYIILIISAVALHWPQPAASRGEPHWSMVKRHEEWAAEHGRVYGDADEKQRRFEIFSDNVRYIDSFNKERKYNYKLGINQFADMTNEEFVATHTGSRPRNGPRSMTEFQYARVSDLPSSIDWRITGSCWAFSAIAAVEGIVQIKTGQLISLSEQELVDCDYTDNGCNWGWVDKTFDFIARFGGVSSEAEYPYTGAIDNCNITKLLQNKAASIGGYEYVPSNDETMLMNAVANQPVSVNIDGSGSPFQHYSGGIFDGPCNTTMNHYVTVVGYGEDERGTKYWIAKNSWGATWGENGYIRFKKDVDAKEGVCGLALMASSCHFIFLSIIATTALLRCLEVASLDKPEYWLTPERHEKWMAQYGRVYKDADEKQRRYKIFKDNANYIEAFNKEGKHKYTLGINQFTDLTTEEFVSTYTGARSRNATLMRRPKPLRNDGAVDPPTTVDWRAAGAVTYVRDQGACSKNQNISSCWAFSAVAAMEGIIQIVTGQSKPLSEQEIIDCDFTDRGCSPSWVDNAFRFVVYAGGINSEADYPYTGTRKCCDVQKLQNGRAATIYGYEDVPPNDENALMNAVANRPVSVNVDAAAIQHYSGGIFDGPCGSSINHAMCIVGYGQNDDAGTKYWIVKNSWGTSWGDEGYIYFQKDVAAPAGMCGLATSPSYPTM</sequence>
<dbReference type="EMBL" id="LSRQ01001669">
    <property type="protein sequence ID" value="OAY76881.1"/>
    <property type="molecule type" value="Genomic_DNA"/>
</dbReference>
<name>A0A199VJ20_ANACO</name>
<dbReference type="InterPro" id="IPR025660">
    <property type="entry name" value="Pept_his_AS"/>
</dbReference>
<dbReference type="Pfam" id="PF00112">
    <property type="entry name" value="Peptidase_C1"/>
    <property type="match status" value="2"/>
</dbReference>
<dbReference type="PRINTS" id="PR00705">
    <property type="entry name" value="PAPAIN"/>
</dbReference>
<dbReference type="PROSITE" id="PS00639">
    <property type="entry name" value="THIOL_PROTEASE_HIS"/>
    <property type="match status" value="1"/>
</dbReference>
<dbReference type="InterPro" id="IPR039417">
    <property type="entry name" value="Peptidase_C1A_papain-like"/>
</dbReference>
<evidence type="ECO:0000256" key="3">
    <source>
        <dbReference type="ARBA" id="ARBA00022729"/>
    </source>
</evidence>
<dbReference type="CDD" id="cd02248">
    <property type="entry name" value="Peptidase_C1A"/>
    <property type="match status" value="2"/>
</dbReference>
<accession>A0A199VJ20</accession>
<dbReference type="FunFam" id="3.90.70.10:FF:000067">
    <property type="entry name" value="Senescence-specific cysteine protease"/>
    <property type="match status" value="2"/>
</dbReference>
<feature type="domain" description="Cathepsin propeptide inhibitor" evidence="10">
    <location>
        <begin position="358"/>
        <end position="415"/>
    </location>
</feature>
<evidence type="ECO:0000256" key="2">
    <source>
        <dbReference type="ARBA" id="ARBA00022670"/>
    </source>
</evidence>
<gene>
    <name evidence="11" type="ORF">ACMD2_22602</name>
</gene>
<evidence type="ECO:0000259" key="9">
    <source>
        <dbReference type="SMART" id="SM00645"/>
    </source>
</evidence>
<dbReference type="STRING" id="4615.A0A199VJ20"/>
<feature type="domain" description="Peptidase C1A papain C-terminal" evidence="9">
    <location>
        <begin position="444"/>
        <end position="665"/>
    </location>
</feature>
<evidence type="ECO:0000256" key="7">
    <source>
        <dbReference type="ARBA" id="ARBA00023157"/>
    </source>
</evidence>